<gene>
    <name evidence="2" type="ORF">C7Y72_19335</name>
</gene>
<feature type="compositionally biased region" description="Basic and acidic residues" evidence="1">
    <location>
        <begin position="112"/>
        <end position="121"/>
    </location>
</feature>
<evidence type="ECO:0000256" key="1">
    <source>
        <dbReference type="SAM" id="MobiDB-lite"/>
    </source>
</evidence>
<name>A0A2T4UE57_9ACTN</name>
<dbReference type="Proteomes" id="UP000240739">
    <property type="component" value="Unassembled WGS sequence"/>
</dbReference>
<organism evidence="2 3">
    <name type="scientific">Paraconexibacter algicola</name>
    <dbReference type="NCBI Taxonomy" id="2133960"/>
    <lineage>
        <taxon>Bacteria</taxon>
        <taxon>Bacillati</taxon>
        <taxon>Actinomycetota</taxon>
        <taxon>Thermoleophilia</taxon>
        <taxon>Solirubrobacterales</taxon>
        <taxon>Paraconexibacteraceae</taxon>
        <taxon>Paraconexibacter</taxon>
    </lineage>
</organism>
<sequence>MSGGRTTWRAKPCGWRGRERVVALGEEFGPAGTAVLDLCEELAKEQRGERGEVRAGLRSIARDAFLPRGTAGQTLAREILEFGERVGAFDDLYIADDVDMTVTLRVSGFAEDQGRGYESVRKQQQRAGQRPDTEDTSTPCPDHRDNATACPETGDGVPVRPPTGQNRRGQKGDSPPTPRGGNAPDGARTPSLDESGEGLAEHVAGVLQRGVDSIPTDERCRPATPAAVLAVLDEHRPPRDVALAVAIETRSIVQSQNRAPNVVGLYAQKLAKAINGGAA</sequence>
<comment type="caution">
    <text evidence="2">The sequence shown here is derived from an EMBL/GenBank/DDBJ whole genome shotgun (WGS) entry which is preliminary data.</text>
</comment>
<dbReference type="AlphaFoldDB" id="A0A2T4UE57"/>
<proteinExistence type="predicted"/>
<dbReference type="RefSeq" id="WP_107570826.1">
    <property type="nucleotide sequence ID" value="NZ_PYYB01000003.1"/>
</dbReference>
<protein>
    <submittedName>
        <fullName evidence="2">Uncharacterized protein</fullName>
    </submittedName>
</protein>
<evidence type="ECO:0000313" key="2">
    <source>
        <dbReference type="EMBL" id="PTL55783.1"/>
    </source>
</evidence>
<evidence type="ECO:0000313" key="3">
    <source>
        <dbReference type="Proteomes" id="UP000240739"/>
    </source>
</evidence>
<keyword evidence="3" id="KW-1185">Reference proteome</keyword>
<reference evidence="2 3" key="1">
    <citation type="submission" date="2018-03" db="EMBL/GenBank/DDBJ databases">
        <title>Aquarubrobacter algicola gen. nov., sp. nov., a novel actinobacterium isolated from shallow eutrophic lake during the end of cyanobacterial harmful algal blooms.</title>
        <authorList>
            <person name="Chun S.J."/>
        </authorList>
    </citation>
    <scope>NUCLEOTIDE SEQUENCE [LARGE SCALE GENOMIC DNA]</scope>
    <source>
        <strain evidence="2 3">Seoho-28</strain>
    </source>
</reference>
<accession>A0A2T4UE57</accession>
<dbReference type="EMBL" id="PYYB01000003">
    <property type="protein sequence ID" value="PTL55783.1"/>
    <property type="molecule type" value="Genomic_DNA"/>
</dbReference>
<feature type="region of interest" description="Disordered" evidence="1">
    <location>
        <begin position="112"/>
        <end position="195"/>
    </location>
</feature>